<dbReference type="EMBL" id="CM039427">
    <property type="protein sequence ID" value="KAI4354189.1"/>
    <property type="molecule type" value="Genomic_DNA"/>
</dbReference>
<gene>
    <name evidence="1" type="ORF">L6164_003081</name>
</gene>
<evidence type="ECO:0000313" key="2">
    <source>
        <dbReference type="Proteomes" id="UP000828941"/>
    </source>
</evidence>
<proteinExistence type="predicted"/>
<organism evidence="1 2">
    <name type="scientific">Bauhinia variegata</name>
    <name type="common">Purple orchid tree</name>
    <name type="synonym">Phanera variegata</name>
    <dbReference type="NCBI Taxonomy" id="167791"/>
    <lineage>
        <taxon>Eukaryota</taxon>
        <taxon>Viridiplantae</taxon>
        <taxon>Streptophyta</taxon>
        <taxon>Embryophyta</taxon>
        <taxon>Tracheophyta</taxon>
        <taxon>Spermatophyta</taxon>
        <taxon>Magnoliopsida</taxon>
        <taxon>eudicotyledons</taxon>
        <taxon>Gunneridae</taxon>
        <taxon>Pentapetalae</taxon>
        <taxon>rosids</taxon>
        <taxon>fabids</taxon>
        <taxon>Fabales</taxon>
        <taxon>Fabaceae</taxon>
        <taxon>Cercidoideae</taxon>
        <taxon>Cercideae</taxon>
        <taxon>Bauhiniinae</taxon>
        <taxon>Bauhinia</taxon>
    </lineage>
</organism>
<accession>A0ACB9Q1P1</accession>
<sequence length="441" mass="46623">MVRNLVLKPLIQSSFTRPSTSSASLLLLLSSPHIIQMQIWNSTYGGIRTYVREGPEVSPGLNWALAAKGVIVQGKVFPNLTPSELKQSGATIAQSLTEFLVHVRGSVVGGASEISKAQFGKLIKQVTNHLSSTPNIFVHDGAIGSSPKCDAKLRVISDSPSAILSLSNILYKTPSRSVSHDSCPLTVYVATSISPSVVEAVGVGSYSNGLIAADIERSFLVLCGEAFSDASGTKKALSALSEPVIAARGGIPLPARILVSGGSVIILFAPEDTIQSCADSLISPDAGIILSPQVVAPLFQARKAGGSNLFKLPTAIVFACSDPSGCIPTVSKLSPGQAAYQFLAGYQGGNFVPAFSRGHSSIDPLELSKALLAKLKENQVSTYLININRGKETLSGKEFIQLVDSTLSRTIQPFQAKGDLEGKYRAFLLGKYTRLPDEFSF</sequence>
<comment type="caution">
    <text evidence="1">The sequence shown here is derived from an EMBL/GenBank/DDBJ whole genome shotgun (WGS) entry which is preliminary data.</text>
</comment>
<protein>
    <submittedName>
        <fullName evidence="1">Uncharacterized protein</fullName>
    </submittedName>
</protein>
<reference evidence="1 2" key="1">
    <citation type="journal article" date="2022" name="DNA Res.">
        <title>Chromosomal-level genome assembly of the orchid tree Bauhinia variegata (Leguminosae; Cercidoideae) supports the allotetraploid origin hypothesis of Bauhinia.</title>
        <authorList>
            <person name="Zhong Y."/>
            <person name="Chen Y."/>
            <person name="Zheng D."/>
            <person name="Pang J."/>
            <person name="Liu Y."/>
            <person name="Luo S."/>
            <person name="Meng S."/>
            <person name="Qian L."/>
            <person name="Wei D."/>
            <person name="Dai S."/>
            <person name="Zhou R."/>
        </authorList>
    </citation>
    <scope>NUCLEOTIDE SEQUENCE [LARGE SCALE GENOMIC DNA]</scope>
    <source>
        <strain evidence="1">BV-YZ2020</strain>
    </source>
</reference>
<name>A0ACB9Q1P1_BAUVA</name>
<dbReference type="Proteomes" id="UP000828941">
    <property type="component" value="Chromosome 2"/>
</dbReference>
<keyword evidence="2" id="KW-1185">Reference proteome</keyword>
<evidence type="ECO:0000313" key="1">
    <source>
        <dbReference type="EMBL" id="KAI4354189.1"/>
    </source>
</evidence>